<evidence type="ECO:0000313" key="3">
    <source>
        <dbReference type="Proteomes" id="UP000320300"/>
    </source>
</evidence>
<dbReference type="GO" id="GO:0016462">
    <property type="term" value="F:pyrophosphatase activity"/>
    <property type="evidence" value="ECO:0007669"/>
    <property type="project" value="TreeGrafter"/>
</dbReference>
<dbReference type="Gene3D" id="3.30.420.150">
    <property type="entry name" value="Exopolyphosphatase. Domain 2"/>
    <property type="match status" value="1"/>
</dbReference>
<keyword evidence="3" id="KW-1185">Reference proteome</keyword>
<feature type="domain" description="Ppx/GppA phosphatase N-terminal" evidence="1">
    <location>
        <begin position="38"/>
        <end position="284"/>
    </location>
</feature>
<proteinExistence type="predicted"/>
<organism evidence="2 3">
    <name type="scientific">Pedobacter westerhofensis</name>
    <dbReference type="NCBI Taxonomy" id="425512"/>
    <lineage>
        <taxon>Bacteria</taxon>
        <taxon>Pseudomonadati</taxon>
        <taxon>Bacteroidota</taxon>
        <taxon>Sphingobacteriia</taxon>
        <taxon>Sphingobacteriales</taxon>
        <taxon>Sphingobacteriaceae</taxon>
        <taxon>Pedobacter</taxon>
    </lineage>
</organism>
<name>A0A521ANX9_9SPHI</name>
<dbReference type="PANTHER" id="PTHR30005">
    <property type="entry name" value="EXOPOLYPHOSPHATASE"/>
    <property type="match status" value="1"/>
</dbReference>
<dbReference type="RefSeq" id="WP_142526427.1">
    <property type="nucleotide sequence ID" value="NZ_CBCSJO010000002.1"/>
</dbReference>
<dbReference type="PANTHER" id="PTHR30005:SF0">
    <property type="entry name" value="RETROGRADE REGULATION PROTEIN 2"/>
    <property type="match status" value="1"/>
</dbReference>
<dbReference type="Pfam" id="PF02541">
    <property type="entry name" value="Ppx-GppA"/>
    <property type="match status" value="1"/>
</dbReference>
<dbReference type="EMBL" id="FXTN01000001">
    <property type="protein sequence ID" value="SMO36516.1"/>
    <property type="molecule type" value="Genomic_DNA"/>
</dbReference>
<dbReference type="OrthoDB" id="9814545at2"/>
<dbReference type="SUPFAM" id="SSF53067">
    <property type="entry name" value="Actin-like ATPase domain"/>
    <property type="match status" value="2"/>
</dbReference>
<evidence type="ECO:0000313" key="2">
    <source>
        <dbReference type="EMBL" id="SMO36516.1"/>
    </source>
</evidence>
<protein>
    <submittedName>
        <fullName evidence="2">Exopolyphosphatase / guanosine-5'-triphosphate,3'-diphosphate pyrophosphatase</fullName>
    </submittedName>
</protein>
<gene>
    <name evidence="2" type="ORF">SAMN06265348_101331</name>
</gene>
<sequence>MLRYAAIDVGSNAVRLLIADITQSDNGFSFKKNTLVRVPLRLGDDAFLDHKISERKIEDLLKTMSAFKNLMDVYQVSKYLACATSSMREAGNGQEIIKLISERAGVDLEIIEGQREANIIYANHIEDSLDIRKNYLYIDVGGGSTELSVFVNKVPVASKSFDIGTIRILDNQDKEETWEEMKLWVKEQTKYHKNLAGIGTGGNINKLYRMANEKEGMPLTFLKLKSLFNQLNSHSLKERIQVFGLNPDRADVIIPAAEIFITLMKWTGIKQVYVPRVGMADGIINLLIEENLHKEEQKTQ</sequence>
<dbReference type="CDD" id="cd24006">
    <property type="entry name" value="ASKHA_NBD_PPX_GppA"/>
    <property type="match status" value="1"/>
</dbReference>
<dbReference type="InterPro" id="IPR043129">
    <property type="entry name" value="ATPase_NBD"/>
</dbReference>
<dbReference type="InterPro" id="IPR050273">
    <property type="entry name" value="GppA/Ppx_hydrolase"/>
</dbReference>
<evidence type="ECO:0000259" key="1">
    <source>
        <dbReference type="Pfam" id="PF02541"/>
    </source>
</evidence>
<reference evidence="2 3" key="1">
    <citation type="submission" date="2017-05" db="EMBL/GenBank/DDBJ databases">
        <authorList>
            <person name="Varghese N."/>
            <person name="Submissions S."/>
        </authorList>
    </citation>
    <scope>NUCLEOTIDE SEQUENCE [LARGE SCALE GENOMIC DNA]</scope>
    <source>
        <strain evidence="2 3">DSM 19036</strain>
    </source>
</reference>
<dbReference type="Proteomes" id="UP000320300">
    <property type="component" value="Unassembled WGS sequence"/>
</dbReference>
<dbReference type="InterPro" id="IPR003695">
    <property type="entry name" value="Ppx_GppA_N"/>
</dbReference>
<dbReference type="AlphaFoldDB" id="A0A521ANX9"/>
<accession>A0A521ANX9</accession>
<dbReference type="Gene3D" id="3.30.420.40">
    <property type="match status" value="1"/>
</dbReference>